<proteinExistence type="inferred from homology"/>
<dbReference type="PANTHER" id="PTHR24321">
    <property type="entry name" value="DEHYDROGENASES, SHORT CHAIN"/>
    <property type="match status" value="1"/>
</dbReference>
<dbReference type="InterPro" id="IPR036291">
    <property type="entry name" value="NAD(P)-bd_dom_sf"/>
</dbReference>
<dbReference type="EMBL" id="JASJUS010000054">
    <property type="protein sequence ID" value="MDL2081674.1"/>
    <property type="molecule type" value="Genomic_DNA"/>
</dbReference>
<evidence type="ECO:0000313" key="6">
    <source>
        <dbReference type="Proteomes" id="UP001241926"/>
    </source>
</evidence>
<dbReference type="RefSeq" id="WP_285436988.1">
    <property type="nucleotide sequence ID" value="NZ_JASJUS010000054.1"/>
</dbReference>
<dbReference type="InterPro" id="IPR020904">
    <property type="entry name" value="Sc_DH/Rdtase_CS"/>
</dbReference>
<dbReference type="NCBIfam" id="NF005559">
    <property type="entry name" value="PRK07231.1"/>
    <property type="match status" value="1"/>
</dbReference>
<evidence type="ECO:0000259" key="4">
    <source>
        <dbReference type="SMART" id="SM00822"/>
    </source>
</evidence>
<dbReference type="SMART" id="SM00822">
    <property type="entry name" value="PKS_KR"/>
    <property type="match status" value="1"/>
</dbReference>
<feature type="domain" description="Ketoreductase" evidence="4">
    <location>
        <begin position="7"/>
        <end position="183"/>
    </location>
</feature>
<evidence type="ECO:0000256" key="1">
    <source>
        <dbReference type="ARBA" id="ARBA00006484"/>
    </source>
</evidence>
<evidence type="ECO:0000313" key="5">
    <source>
        <dbReference type="EMBL" id="MDL2081674.1"/>
    </source>
</evidence>
<protein>
    <submittedName>
        <fullName evidence="5">SDR family NAD(P)-dependent oxidoreductase</fullName>
    </submittedName>
</protein>
<dbReference type="PROSITE" id="PS00061">
    <property type="entry name" value="ADH_SHORT"/>
    <property type="match status" value="1"/>
</dbReference>
<dbReference type="InterPro" id="IPR057326">
    <property type="entry name" value="KR_dom"/>
</dbReference>
<accession>A0ABT7JBJ5</accession>
<dbReference type="Proteomes" id="UP001241926">
    <property type="component" value="Unassembled WGS sequence"/>
</dbReference>
<keyword evidence="3" id="KW-0520">NAD</keyword>
<gene>
    <name evidence="5" type="ORF">QNN03_35130</name>
</gene>
<organism evidence="5 6">
    <name type="scientific">Streptomyces fuscus</name>
    <dbReference type="NCBI Taxonomy" id="3048495"/>
    <lineage>
        <taxon>Bacteria</taxon>
        <taxon>Bacillati</taxon>
        <taxon>Actinomycetota</taxon>
        <taxon>Actinomycetes</taxon>
        <taxon>Kitasatosporales</taxon>
        <taxon>Streptomycetaceae</taxon>
        <taxon>Streptomyces</taxon>
    </lineage>
</organism>
<reference evidence="5 6" key="1">
    <citation type="submission" date="2023-05" db="EMBL/GenBank/DDBJ databases">
        <title>Streptomyces fuscus sp. nov., a brown-black pigment producing actinomyces isolated from dry sand of Sea duck farm.</title>
        <authorList>
            <person name="Xie J."/>
            <person name="Shen N."/>
        </authorList>
    </citation>
    <scope>NUCLEOTIDE SEQUENCE [LARGE SCALE GENOMIC DNA]</scope>
    <source>
        <strain evidence="5 6">GXMU-J15</strain>
    </source>
</reference>
<dbReference type="InterPro" id="IPR002347">
    <property type="entry name" value="SDR_fam"/>
</dbReference>
<dbReference type="PRINTS" id="PR00081">
    <property type="entry name" value="GDHRDH"/>
</dbReference>
<dbReference type="CDD" id="cd05233">
    <property type="entry name" value="SDR_c"/>
    <property type="match status" value="1"/>
</dbReference>
<dbReference type="PRINTS" id="PR00080">
    <property type="entry name" value="SDRFAMILY"/>
</dbReference>
<keyword evidence="2" id="KW-0560">Oxidoreductase</keyword>
<evidence type="ECO:0000256" key="3">
    <source>
        <dbReference type="ARBA" id="ARBA00023027"/>
    </source>
</evidence>
<name>A0ABT7JBJ5_9ACTN</name>
<dbReference type="PANTHER" id="PTHR24321:SF8">
    <property type="entry name" value="ESTRADIOL 17-BETA-DEHYDROGENASE 8-RELATED"/>
    <property type="match status" value="1"/>
</dbReference>
<sequence length="253" mass="25757">MTDLTGRRALVTGGAQGIGRAIAERLISAGARVVLADIDGEGARATAKALGADTVGVRCDVTSTDEVTAAVDEAVGALGGLDLVVNNAGIEIAKPLTELGDDEFLRVLDVNAGGTFRVTKAVVPALAAAGGGSIVNIASVAGVRGGPLVGAYCASKAAIMRLTETAAIELRQAGIRVNAVCPGIVSTEMAERLVAAVEGVTPIPFDQLIEMKQGREGRPEEIADMVAFLSSERARFVNGAHYVMDGGLTASLF</sequence>
<keyword evidence="6" id="KW-1185">Reference proteome</keyword>
<dbReference type="Gene3D" id="3.40.50.720">
    <property type="entry name" value="NAD(P)-binding Rossmann-like Domain"/>
    <property type="match status" value="1"/>
</dbReference>
<dbReference type="SUPFAM" id="SSF51735">
    <property type="entry name" value="NAD(P)-binding Rossmann-fold domains"/>
    <property type="match status" value="1"/>
</dbReference>
<comment type="caution">
    <text evidence="5">The sequence shown here is derived from an EMBL/GenBank/DDBJ whole genome shotgun (WGS) entry which is preliminary data.</text>
</comment>
<dbReference type="Pfam" id="PF13561">
    <property type="entry name" value="adh_short_C2"/>
    <property type="match status" value="1"/>
</dbReference>
<evidence type="ECO:0000256" key="2">
    <source>
        <dbReference type="ARBA" id="ARBA00023002"/>
    </source>
</evidence>
<comment type="similarity">
    <text evidence="1">Belongs to the short-chain dehydrogenases/reductases (SDR) family.</text>
</comment>